<name>A0A8T2YU11_POPDE</name>
<keyword evidence="2" id="KW-1185">Reference proteome</keyword>
<dbReference type="AlphaFoldDB" id="A0A8T2YU11"/>
<accession>A0A8T2YU11</accession>
<comment type="caution">
    <text evidence="1">The sequence shown here is derived from an EMBL/GenBank/DDBJ whole genome shotgun (WGS) entry which is preliminary data.</text>
</comment>
<dbReference type="Proteomes" id="UP000807159">
    <property type="component" value="Chromosome 5"/>
</dbReference>
<gene>
    <name evidence="1" type="ORF">H0E87_010705</name>
</gene>
<dbReference type="EMBL" id="JACEGQ020000005">
    <property type="protein sequence ID" value="KAH8508665.1"/>
    <property type="molecule type" value="Genomic_DNA"/>
</dbReference>
<feature type="non-terminal residue" evidence="1">
    <location>
        <position position="1"/>
    </location>
</feature>
<feature type="non-terminal residue" evidence="1">
    <location>
        <position position="51"/>
    </location>
</feature>
<reference evidence="1" key="1">
    <citation type="journal article" date="2021" name="J. Hered.">
        <title>Genome Assembly of Salicaceae Populus deltoides (Eastern Cottonwood) I-69 Based on Nanopore Sequencing and Hi-C Technologies.</title>
        <authorList>
            <person name="Bai S."/>
            <person name="Wu H."/>
            <person name="Zhang J."/>
            <person name="Pan Z."/>
            <person name="Zhao W."/>
            <person name="Li Z."/>
            <person name="Tong C."/>
        </authorList>
    </citation>
    <scope>NUCLEOTIDE SEQUENCE</scope>
    <source>
        <tissue evidence="1">Leaf</tissue>
    </source>
</reference>
<organism evidence="1 2">
    <name type="scientific">Populus deltoides</name>
    <name type="common">Eastern poplar</name>
    <name type="synonym">Eastern cottonwood</name>
    <dbReference type="NCBI Taxonomy" id="3696"/>
    <lineage>
        <taxon>Eukaryota</taxon>
        <taxon>Viridiplantae</taxon>
        <taxon>Streptophyta</taxon>
        <taxon>Embryophyta</taxon>
        <taxon>Tracheophyta</taxon>
        <taxon>Spermatophyta</taxon>
        <taxon>Magnoliopsida</taxon>
        <taxon>eudicotyledons</taxon>
        <taxon>Gunneridae</taxon>
        <taxon>Pentapetalae</taxon>
        <taxon>rosids</taxon>
        <taxon>fabids</taxon>
        <taxon>Malpighiales</taxon>
        <taxon>Salicaceae</taxon>
        <taxon>Saliceae</taxon>
        <taxon>Populus</taxon>
    </lineage>
</organism>
<evidence type="ECO:0000313" key="2">
    <source>
        <dbReference type="Proteomes" id="UP000807159"/>
    </source>
</evidence>
<evidence type="ECO:0000313" key="1">
    <source>
        <dbReference type="EMBL" id="KAH8508665.1"/>
    </source>
</evidence>
<protein>
    <submittedName>
        <fullName evidence="1">Uncharacterized protein</fullName>
    </submittedName>
</protein>
<sequence>YIKTLYSSGLPQKPSGLPVMLYPSFFDVLGTCWDIHCCIHACAAIAAWSFT</sequence>
<proteinExistence type="predicted"/>